<evidence type="ECO:0000313" key="2">
    <source>
        <dbReference type="Proteomes" id="UP001209107"/>
    </source>
</evidence>
<accession>A0ABT3JQW9</accession>
<protein>
    <submittedName>
        <fullName evidence="1">Sce7726 family protein</fullName>
    </submittedName>
</protein>
<dbReference type="NCBIfam" id="NF033832">
    <property type="entry name" value="sce7726_fam"/>
    <property type="match status" value="1"/>
</dbReference>
<sequence>MTFTSNQLRDFSTLFSRSEVNRWLKGDFQSIDIKLERYNLTEKNKGNSYLKFLRNAYHILEENYPNEYVLKNEFLNKWLKNELGTNNSVIFNEFRIGKAIADLAMFNGVSKVFEIKTILDKEYRLSNQILEYKKIFNEVYIIVPDVFLSKYSNYDDSVGIITFDSTFKNFKIIQKAERINHINSNTLMEVLHTKEYLEISTKYYGQLPEINSFNQFEICKELISKIPQNELNNLFLTTMKKRNINNQFFNKVNNEFNQICLSLNLKKQERDNLINSLKTNTI</sequence>
<comment type="caution">
    <text evidence="1">The sequence shown here is derived from an EMBL/GenBank/DDBJ whole genome shotgun (WGS) entry which is preliminary data.</text>
</comment>
<dbReference type="EMBL" id="JAPCHZ010000009">
    <property type="protein sequence ID" value="MCW4453169.1"/>
    <property type="molecule type" value="Genomic_DNA"/>
</dbReference>
<dbReference type="RefSeq" id="WP_265145210.1">
    <property type="nucleotide sequence ID" value="NZ_JAPCHZ010000009.1"/>
</dbReference>
<dbReference type="Proteomes" id="UP001209107">
    <property type="component" value="Unassembled WGS sequence"/>
</dbReference>
<reference evidence="1 2" key="1">
    <citation type="submission" date="2022-10" db="EMBL/GenBank/DDBJ databases">
        <title>Kaistella sp. BT-6-1-3.</title>
        <authorList>
            <person name="Ai J."/>
            <person name="Deng Z."/>
        </authorList>
    </citation>
    <scope>NUCLEOTIDE SEQUENCE [LARGE SCALE GENOMIC DNA]</scope>
    <source>
        <strain evidence="1 2">BT6-1-3</strain>
    </source>
</reference>
<evidence type="ECO:0000313" key="1">
    <source>
        <dbReference type="EMBL" id="MCW4453169.1"/>
    </source>
</evidence>
<gene>
    <name evidence="1" type="ORF">OK344_13265</name>
</gene>
<name>A0ABT3JQW9_9FLAO</name>
<proteinExistence type="predicted"/>
<keyword evidence="2" id="KW-1185">Reference proteome</keyword>
<dbReference type="InterPro" id="IPR047729">
    <property type="entry name" value="Sce7726-like"/>
</dbReference>
<organism evidence="1 2">
    <name type="scientific">Kaistella yananensis</name>
    <dbReference type="NCBI Taxonomy" id="2989820"/>
    <lineage>
        <taxon>Bacteria</taxon>
        <taxon>Pseudomonadati</taxon>
        <taxon>Bacteroidota</taxon>
        <taxon>Flavobacteriia</taxon>
        <taxon>Flavobacteriales</taxon>
        <taxon>Weeksellaceae</taxon>
        <taxon>Chryseobacterium group</taxon>
        <taxon>Kaistella</taxon>
    </lineage>
</organism>